<organism evidence="2 3">
    <name type="scientific">Lysobacter capsici AZ78</name>
    <dbReference type="NCBI Taxonomy" id="1444315"/>
    <lineage>
        <taxon>Bacteria</taxon>
        <taxon>Pseudomonadati</taxon>
        <taxon>Pseudomonadota</taxon>
        <taxon>Gammaproteobacteria</taxon>
        <taxon>Lysobacterales</taxon>
        <taxon>Lysobacteraceae</taxon>
        <taxon>Lysobacter</taxon>
    </lineage>
</organism>
<evidence type="ECO:0000313" key="2">
    <source>
        <dbReference type="EMBL" id="KWS04780.1"/>
    </source>
</evidence>
<gene>
    <name evidence="2" type="ORF">AZ78_2330</name>
</gene>
<dbReference type="Proteomes" id="UP000023435">
    <property type="component" value="Unassembled WGS sequence"/>
</dbReference>
<evidence type="ECO:0000313" key="3">
    <source>
        <dbReference type="Proteomes" id="UP000023435"/>
    </source>
</evidence>
<dbReference type="EMBL" id="JAJA02000001">
    <property type="protein sequence ID" value="KWS04780.1"/>
    <property type="molecule type" value="Genomic_DNA"/>
</dbReference>
<dbReference type="AlphaFoldDB" id="A0A108U908"/>
<sequence>MIAASRSGTAHAPVRLAPSPARPPVGAAAGLRVARRAAAGRRGRQSQH</sequence>
<comment type="caution">
    <text evidence="2">The sequence shown here is derived from an EMBL/GenBank/DDBJ whole genome shotgun (WGS) entry which is preliminary data.</text>
</comment>
<name>A0A108U908_9GAMM</name>
<accession>A0A108U908</accession>
<evidence type="ECO:0000256" key="1">
    <source>
        <dbReference type="SAM" id="MobiDB-lite"/>
    </source>
</evidence>
<keyword evidence="3" id="KW-1185">Reference proteome</keyword>
<reference evidence="2 3" key="1">
    <citation type="journal article" date="2014" name="Genome Announc.">
        <title>Draft Genome Sequence of Lysobacter capsici AZ78, a Bacterium Antagonistic to Plant-Pathogenic Oomycetes.</title>
        <authorList>
            <person name="Puopolo G."/>
            <person name="Sonego P."/>
            <person name="Engelen K."/>
            <person name="Pertot I."/>
        </authorList>
    </citation>
    <scope>NUCLEOTIDE SEQUENCE [LARGE SCALE GENOMIC DNA]</scope>
    <source>
        <strain evidence="2 3">AZ78</strain>
    </source>
</reference>
<protein>
    <submittedName>
        <fullName evidence="2">Uncharacterized protein</fullName>
    </submittedName>
</protein>
<proteinExistence type="predicted"/>
<feature type="region of interest" description="Disordered" evidence="1">
    <location>
        <begin position="1"/>
        <end position="26"/>
    </location>
</feature>